<gene>
    <name evidence="1" type="ORF">C7M84_015515</name>
</gene>
<protein>
    <submittedName>
        <fullName evidence="1">Uncharacterized protein</fullName>
    </submittedName>
</protein>
<keyword evidence="2" id="KW-1185">Reference proteome</keyword>
<name>A0A3R7M3U1_PENVA</name>
<dbReference type="AlphaFoldDB" id="A0A3R7M3U1"/>
<evidence type="ECO:0000313" key="2">
    <source>
        <dbReference type="Proteomes" id="UP000283509"/>
    </source>
</evidence>
<organism evidence="1 2">
    <name type="scientific">Penaeus vannamei</name>
    <name type="common">Whiteleg shrimp</name>
    <name type="synonym">Litopenaeus vannamei</name>
    <dbReference type="NCBI Taxonomy" id="6689"/>
    <lineage>
        <taxon>Eukaryota</taxon>
        <taxon>Metazoa</taxon>
        <taxon>Ecdysozoa</taxon>
        <taxon>Arthropoda</taxon>
        <taxon>Crustacea</taxon>
        <taxon>Multicrustacea</taxon>
        <taxon>Malacostraca</taxon>
        <taxon>Eumalacostraca</taxon>
        <taxon>Eucarida</taxon>
        <taxon>Decapoda</taxon>
        <taxon>Dendrobranchiata</taxon>
        <taxon>Penaeoidea</taxon>
        <taxon>Penaeidae</taxon>
        <taxon>Penaeus</taxon>
    </lineage>
</organism>
<reference evidence="1 2" key="2">
    <citation type="submission" date="2019-01" db="EMBL/GenBank/DDBJ databases">
        <title>The decoding of complex shrimp genome reveals the adaptation for benthos swimmer, frequently molting mechanism and breeding impact on genome.</title>
        <authorList>
            <person name="Sun Y."/>
            <person name="Gao Y."/>
            <person name="Yu Y."/>
        </authorList>
    </citation>
    <scope>NUCLEOTIDE SEQUENCE [LARGE SCALE GENOMIC DNA]</scope>
    <source>
        <tissue evidence="1">Muscle</tissue>
    </source>
</reference>
<dbReference type="Proteomes" id="UP000283509">
    <property type="component" value="Unassembled WGS sequence"/>
</dbReference>
<reference evidence="1 2" key="1">
    <citation type="submission" date="2018-04" db="EMBL/GenBank/DDBJ databases">
        <authorList>
            <person name="Zhang X."/>
            <person name="Yuan J."/>
            <person name="Li F."/>
            <person name="Xiang J."/>
        </authorList>
    </citation>
    <scope>NUCLEOTIDE SEQUENCE [LARGE SCALE GENOMIC DNA]</scope>
    <source>
        <tissue evidence="1">Muscle</tissue>
    </source>
</reference>
<accession>A0A3R7M3U1</accession>
<sequence>MTSLAVVRGGYSRSLHFMCCWNFFPHPWFRLPRRGGVMKLAFLQPGFLEFLQNLYIHSLSQSLWDTNFSPSSSSISSLISSLRSSLLSLLSDSQCRLSYMSLSPRSFPPSQSLPSLPLRSSLSLFLSPSRSPDTHRERPAPSSLLPVSASSLRSHLSSFPPSRCFSDPYSLSLRPFSVAPSLARCLLSSVFPTSSLLSQLFSFLPSLLSLSLFPLLFSHLSLSLPLSSLLSLFSPILSSLPLLVHLALFFSSLPSTLLSPLSSHIPVRPSLPSLILSLPLPTPSLFSPFFSLPLIFSPSGRFLFPYSFSSTSLFLLPLFSPPLSNFSPSLLSPWVLVPHLFFRFSHLSTRTLPLIPLPSSSVLLSALSSLSLLSFTLTLSHHSTHSPIFLEGLTKLVDLHSLMLSQISLSQSSRLSSSLLSLLRSETLSLPPLHTNLSIQHTHDIIYPLHNLVSYSRSLISIIGSSPPSGSVRSRLSRTSLSHLPGALSSAHCCSFCHLYCSSLSLSLFLVSRRLLRVHAIRFRGSVLRLLTPLSSTVYSHPYHSYPSSTLFLSTNISSLSAMALSTVHFVSKSLSFTVSSSLSITLSLSYLQSASPTLSISFPADYPV</sequence>
<comment type="caution">
    <text evidence="1">The sequence shown here is derived from an EMBL/GenBank/DDBJ whole genome shotgun (WGS) entry which is preliminary data.</text>
</comment>
<evidence type="ECO:0000313" key="1">
    <source>
        <dbReference type="EMBL" id="ROT66456.1"/>
    </source>
</evidence>
<dbReference type="EMBL" id="QCYY01002932">
    <property type="protein sequence ID" value="ROT66456.1"/>
    <property type="molecule type" value="Genomic_DNA"/>
</dbReference>
<proteinExistence type="predicted"/>